<dbReference type="Proteomes" id="UP000747542">
    <property type="component" value="Unassembled WGS sequence"/>
</dbReference>
<proteinExistence type="predicted"/>
<comment type="caution">
    <text evidence="1">The sequence shown here is derived from an EMBL/GenBank/DDBJ whole genome shotgun (WGS) entry which is preliminary data.</text>
</comment>
<reference evidence="1" key="1">
    <citation type="journal article" date="2021" name="Sci. Adv.">
        <title>The American lobster genome reveals insights on longevity, neural, and immune adaptations.</title>
        <authorList>
            <person name="Polinski J.M."/>
            <person name="Zimin A.V."/>
            <person name="Clark K.F."/>
            <person name="Kohn A.B."/>
            <person name="Sadowski N."/>
            <person name="Timp W."/>
            <person name="Ptitsyn A."/>
            <person name="Khanna P."/>
            <person name="Romanova D.Y."/>
            <person name="Williams P."/>
            <person name="Greenwood S.J."/>
            <person name="Moroz L.L."/>
            <person name="Walt D.R."/>
            <person name="Bodnar A.G."/>
        </authorList>
    </citation>
    <scope>NUCLEOTIDE SEQUENCE</scope>
    <source>
        <strain evidence="1">GMGI-L3</strain>
    </source>
</reference>
<name>A0A8J5MNR0_HOMAM</name>
<evidence type="ECO:0000313" key="2">
    <source>
        <dbReference type="Proteomes" id="UP000747542"/>
    </source>
</evidence>
<evidence type="ECO:0000313" key="1">
    <source>
        <dbReference type="EMBL" id="KAG7158164.1"/>
    </source>
</evidence>
<organism evidence="1 2">
    <name type="scientific">Homarus americanus</name>
    <name type="common">American lobster</name>
    <dbReference type="NCBI Taxonomy" id="6706"/>
    <lineage>
        <taxon>Eukaryota</taxon>
        <taxon>Metazoa</taxon>
        <taxon>Ecdysozoa</taxon>
        <taxon>Arthropoda</taxon>
        <taxon>Crustacea</taxon>
        <taxon>Multicrustacea</taxon>
        <taxon>Malacostraca</taxon>
        <taxon>Eumalacostraca</taxon>
        <taxon>Eucarida</taxon>
        <taxon>Decapoda</taxon>
        <taxon>Pleocyemata</taxon>
        <taxon>Astacidea</taxon>
        <taxon>Nephropoidea</taxon>
        <taxon>Nephropidae</taxon>
        <taxon>Homarus</taxon>
    </lineage>
</organism>
<accession>A0A8J5MNR0</accession>
<keyword evidence="2" id="KW-1185">Reference proteome</keyword>
<dbReference type="AlphaFoldDB" id="A0A8J5MNR0"/>
<dbReference type="EMBL" id="JAHLQT010035566">
    <property type="protein sequence ID" value="KAG7158164.1"/>
    <property type="molecule type" value="Genomic_DNA"/>
</dbReference>
<protein>
    <submittedName>
        <fullName evidence="1">Uncharacterized protein</fullName>
    </submittedName>
</protein>
<gene>
    <name evidence="1" type="ORF">Hamer_G008789</name>
</gene>
<dbReference type="PANTHER" id="PTHR47018">
    <property type="entry name" value="CXC DOMAIN-CONTAINING PROTEIN-RELATED"/>
    <property type="match status" value="1"/>
</dbReference>
<sequence>MAALRMAGSWLQGSGWAETLVQADITSPGTANSFLKAAHVTRTRRGHQITAATLNILQHKAYGKYTEDAQSDGHEPLEFGVWCQQRAECCPQFQYWATTLNLELSIFMFVRSLRESIFLLYMDALAELCQWFFALDHTHYSRNWQNFLRNGDNKEELFSFLSEQVMQLVVKESKQLVVTDKKQVLTVPPRKDTANLAP</sequence>